<reference evidence="1 2" key="1">
    <citation type="submission" date="2014-04" db="EMBL/GenBank/DDBJ databases">
        <authorList>
            <consortium name="DOE Joint Genome Institute"/>
            <person name="Kuo A."/>
            <person name="Kohler A."/>
            <person name="Jargeat P."/>
            <person name="Nagy L.G."/>
            <person name="Floudas D."/>
            <person name="Copeland A."/>
            <person name="Barry K.W."/>
            <person name="Cichocki N."/>
            <person name="Veneault-Fourrey C."/>
            <person name="LaButti K."/>
            <person name="Lindquist E.A."/>
            <person name="Lipzen A."/>
            <person name="Lundell T."/>
            <person name="Morin E."/>
            <person name="Murat C."/>
            <person name="Sun H."/>
            <person name="Tunlid A."/>
            <person name="Henrissat B."/>
            <person name="Grigoriev I.V."/>
            <person name="Hibbett D.S."/>
            <person name="Martin F."/>
            <person name="Nordberg H.P."/>
            <person name="Cantor M.N."/>
            <person name="Hua S.X."/>
        </authorList>
    </citation>
    <scope>NUCLEOTIDE SEQUENCE [LARGE SCALE GENOMIC DNA]</scope>
    <source>
        <strain evidence="1 2">Ve08.2h10</strain>
    </source>
</reference>
<proteinExistence type="predicted"/>
<protein>
    <submittedName>
        <fullName evidence="1">Uncharacterized protein</fullName>
    </submittedName>
</protein>
<name>A0A0D0D745_9AGAM</name>
<sequence length="88" mass="10273">MSQVSPELNSREDLPQAINHQLQDAQAQQQRVFKEFQTNIDHWVAKQHVECNDMVDIQSAQLKAREESIAVMRKQPTQNQPEKLEEYA</sequence>
<accession>A0A0D0D745</accession>
<dbReference type="EMBL" id="KN827713">
    <property type="protein sequence ID" value="KIK76029.1"/>
    <property type="molecule type" value="Genomic_DNA"/>
</dbReference>
<gene>
    <name evidence="1" type="ORF">PAXRUDRAFT_18497</name>
</gene>
<evidence type="ECO:0000313" key="1">
    <source>
        <dbReference type="EMBL" id="KIK76029.1"/>
    </source>
</evidence>
<dbReference type="InParanoid" id="A0A0D0D745"/>
<reference evidence="2" key="2">
    <citation type="submission" date="2015-01" db="EMBL/GenBank/DDBJ databases">
        <title>Evolutionary Origins and Diversification of the Mycorrhizal Mutualists.</title>
        <authorList>
            <consortium name="DOE Joint Genome Institute"/>
            <consortium name="Mycorrhizal Genomics Consortium"/>
            <person name="Kohler A."/>
            <person name="Kuo A."/>
            <person name="Nagy L.G."/>
            <person name="Floudas D."/>
            <person name="Copeland A."/>
            <person name="Barry K.W."/>
            <person name="Cichocki N."/>
            <person name="Veneault-Fourrey C."/>
            <person name="LaButti K."/>
            <person name="Lindquist E.A."/>
            <person name="Lipzen A."/>
            <person name="Lundell T."/>
            <person name="Morin E."/>
            <person name="Murat C."/>
            <person name="Riley R."/>
            <person name="Ohm R."/>
            <person name="Sun H."/>
            <person name="Tunlid A."/>
            <person name="Henrissat B."/>
            <person name="Grigoriev I.V."/>
            <person name="Hibbett D.S."/>
            <person name="Martin F."/>
        </authorList>
    </citation>
    <scope>NUCLEOTIDE SEQUENCE [LARGE SCALE GENOMIC DNA]</scope>
    <source>
        <strain evidence="2">Ve08.2h10</strain>
    </source>
</reference>
<organism evidence="1 2">
    <name type="scientific">Paxillus rubicundulus Ve08.2h10</name>
    <dbReference type="NCBI Taxonomy" id="930991"/>
    <lineage>
        <taxon>Eukaryota</taxon>
        <taxon>Fungi</taxon>
        <taxon>Dikarya</taxon>
        <taxon>Basidiomycota</taxon>
        <taxon>Agaricomycotina</taxon>
        <taxon>Agaricomycetes</taxon>
        <taxon>Agaricomycetidae</taxon>
        <taxon>Boletales</taxon>
        <taxon>Paxilineae</taxon>
        <taxon>Paxillaceae</taxon>
        <taxon>Paxillus</taxon>
    </lineage>
</organism>
<dbReference type="Proteomes" id="UP000054538">
    <property type="component" value="Unassembled WGS sequence"/>
</dbReference>
<evidence type="ECO:0000313" key="2">
    <source>
        <dbReference type="Proteomes" id="UP000054538"/>
    </source>
</evidence>
<dbReference type="HOGENOM" id="CLU_2469766_0_0_1"/>
<dbReference type="AlphaFoldDB" id="A0A0D0D745"/>
<keyword evidence="2" id="KW-1185">Reference proteome</keyword>